<sequence length="579" mass="62678">MKPAAGVPRKKEYKKGVDADDARRKREDNIIELRKNKRDENLQKKRMVNAGPSYAMEDSSARTSLALQNKQLDELPAKVQGLYSQNPQDQYEATQWFRKLLSIERNPPIEEVIKQNVIPQFVNFLKRAEMPQLQFEAAWALTNVASGTSDHTKAVIDEGAVPIFVQLLQSPSDDVREQAVWALGNIAGDSPNCRDLVLGAGALPPLLEQLREGSKVSMLRNATWTLSNFCRGKPPPNFTVTRGALPTLARLIHAEDEEVLTDACWALSYLSDGDNDRIDKVIEAGVCRRLVELLLHSSPAVLVPALRTVGNIVTGNDMQTQVVINCGALGCLLTLLTANHKKSIKKEACWTISNITAGTKEQIQAVIDANILPPLVHLLQSAEFDIKKEAAWAISNATSGGTAEQIRYLVDVGAVRPLCDLLGVPDVRIVTVALEGLENILKVGEQLKRMPGGGGNNPFAQMVEDADGLDKIEALQEHANEDLYEKAVSMLETYFECEEGLEDQNLAPQLAGNQYAFGQAPAAQQAGGFNFAGAPADGAAQGGQPAGAFNFQSFASKADLPLTNKGHVRPAAAAVGPLG</sequence>
<dbReference type="Pfam" id="PF00514">
    <property type="entry name" value="Arm"/>
    <property type="match status" value="8"/>
</dbReference>
<feature type="repeat" description="ARM" evidence="6">
    <location>
        <begin position="159"/>
        <end position="201"/>
    </location>
</feature>
<evidence type="ECO:0000313" key="10">
    <source>
        <dbReference type="Proteomes" id="UP000256970"/>
    </source>
</evidence>
<dbReference type="PROSITE" id="PS50176">
    <property type="entry name" value="ARM_REPEAT"/>
    <property type="match status" value="4"/>
</dbReference>
<evidence type="ECO:0000256" key="4">
    <source>
        <dbReference type="ARBA" id="ARBA00022927"/>
    </source>
</evidence>
<evidence type="ECO:0000256" key="2">
    <source>
        <dbReference type="ARBA" id="ARBA00022448"/>
    </source>
</evidence>
<feature type="repeat" description="ARM" evidence="6">
    <location>
        <begin position="370"/>
        <end position="398"/>
    </location>
</feature>
<comment type="similarity">
    <text evidence="1 5">Belongs to the importin alpha family.</text>
</comment>
<dbReference type="PANTHER" id="PTHR23316">
    <property type="entry name" value="IMPORTIN ALPHA"/>
    <property type="match status" value="1"/>
</dbReference>
<dbReference type="GO" id="GO:0005737">
    <property type="term" value="C:cytoplasm"/>
    <property type="evidence" value="ECO:0007669"/>
    <property type="project" value="InterPro"/>
</dbReference>
<dbReference type="InterPro" id="IPR011989">
    <property type="entry name" value="ARM-like"/>
</dbReference>
<dbReference type="Proteomes" id="UP000256970">
    <property type="component" value="Unassembled WGS sequence"/>
</dbReference>
<keyword evidence="10" id="KW-1185">Reference proteome</keyword>
<dbReference type="SMART" id="SM00185">
    <property type="entry name" value="ARM"/>
    <property type="match status" value="8"/>
</dbReference>
<dbReference type="STRING" id="3088.A0A383WF07"/>
<dbReference type="Gene3D" id="1.25.10.10">
    <property type="entry name" value="Leucine-rich Repeat Variant"/>
    <property type="match status" value="1"/>
</dbReference>
<evidence type="ECO:0000256" key="1">
    <source>
        <dbReference type="ARBA" id="ARBA00010394"/>
    </source>
</evidence>
<dbReference type="GO" id="GO:0061608">
    <property type="term" value="F:nuclear import signal receptor activity"/>
    <property type="evidence" value="ECO:0007669"/>
    <property type="project" value="InterPro"/>
</dbReference>
<dbReference type="AlphaFoldDB" id="A0A383WF07"/>
<dbReference type="Pfam" id="PF16186">
    <property type="entry name" value="Arm_3"/>
    <property type="match status" value="1"/>
</dbReference>
<evidence type="ECO:0000256" key="5">
    <source>
        <dbReference type="PIRNR" id="PIRNR005673"/>
    </source>
</evidence>
<reference evidence="9 10" key="1">
    <citation type="submission" date="2016-10" db="EMBL/GenBank/DDBJ databases">
        <authorList>
            <person name="Cai Z."/>
        </authorList>
    </citation>
    <scope>NUCLEOTIDE SEQUENCE [LARGE SCALE GENOMIC DNA]</scope>
</reference>
<dbReference type="FunFam" id="1.25.10.10:FF:000040">
    <property type="entry name" value="Importin subunit alpha"/>
    <property type="match status" value="1"/>
</dbReference>
<feature type="repeat" description="ARM" evidence="6">
    <location>
        <begin position="243"/>
        <end position="285"/>
    </location>
</feature>
<evidence type="ECO:0000256" key="3">
    <source>
        <dbReference type="ARBA" id="ARBA00022737"/>
    </source>
</evidence>
<dbReference type="EMBL" id="FNXT01001246">
    <property type="protein sequence ID" value="SZX76001.1"/>
    <property type="molecule type" value="Genomic_DNA"/>
</dbReference>
<dbReference type="InterPro" id="IPR036975">
    <property type="entry name" value="Importin-a_IBB_sf"/>
</dbReference>
<dbReference type="Pfam" id="PF01749">
    <property type="entry name" value="IBB"/>
    <property type="match status" value="1"/>
</dbReference>
<evidence type="ECO:0000259" key="8">
    <source>
        <dbReference type="PROSITE" id="PS51214"/>
    </source>
</evidence>
<dbReference type="FunFam" id="1.20.5.690:FF:000002">
    <property type="entry name" value="Importin subunit alpha"/>
    <property type="match status" value="1"/>
</dbReference>
<dbReference type="SUPFAM" id="SSF48371">
    <property type="entry name" value="ARM repeat"/>
    <property type="match status" value="1"/>
</dbReference>
<dbReference type="InterPro" id="IPR000225">
    <property type="entry name" value="Armadillo"/>
</dbReference>
<keyword evidence="3" id="KW-0677">Repeat</keyword>
<dbReference type="Gene3D" id="1.20.5.690">
    <property type="entry name" value="Importin-alpha, importin-beta-binding domain"/>
    <property type="match status" value="1"/>
</dbReference>
<evidence type="ECO:0000256" key="6">
    <source>
        <dbReference type="PROSITE-ProRule" id="PRU00259"/>
    </source>
</evidence>
<dbReference type="PIRSF" id="PIRSF005673">
    <property type="entry name" value="Importin_alpha"/>
    <property type="match status" value="1"/>
</dbReference>
<dbReference type="GO" id="GO:0006606">
    <property type="term" value="P:protein import into nucleus"/>
    <property type="evidence" value="ECO:0007669"/>
    <property type="project" value="InterPro"/>
</dbReference>
<gene>
    <name evidence="9" type="ORF">BQ4739_LOCUS16366</name>
</gene>
<protein>
    <recommendedName>
        <fullName evidence="5">Importin subunit alpha</fullName>
    </recommendedName>
</protein>
<feature type="repeat" description="ARM" evidence="6">
    <location>
        <begin position="116"/>
        <end position="159"/>
    </location>
</feature>
<accession>A0A383WF07</accession>
<dbReference type="InterPro" id="IPR024931">
    <property type="entry name" value="Importin_alpha"/>
</dbReference>
<organism evidence="9 10">
    <name type="scientific">Tetradesmus obliquus</name>
    <name type="common">Green alga</name>
    <name type="synonym">Acutodesmus obliquus</name>
    <dbReference type="NCBI Taxonomy" id="3088"/>
    <lineage>
        <taxon>Eukaryota</taxon>
        <taxon>Viridiplantae</taxon>
        <taxon>Chlorophyta</taxon>
        <taxon>core chlorophytes</taxon>
        <taxon>Chlorophyceae</taxon>
        <taxon>CS clade</taxon>
        <taxon>Sphaeropleales</taxon>
        <taxon>Scenedesmaceae</taxon>
        <taxon>Tetradesmus</taxon>
    </lineage>
</organism>
<feature type="compositionally biased region" description="Basic and acidic residues" evidence="7">
    <location>
        <begin position="14"/>
        <end position="29"/>
    </location>
</feature>
<dbReference type="InterPro" id="IPR032413">
    <property type="entry name" value="Arm_3"/>
</dbReference>
<feature type="domain" description="IBB" evidence="8">
    <location>
        <begin position="1"/>
        <end position="55"/>
    </location>
</feature>
<keyword evidence="4 5" id="KW-0653">Protein transport</keyword>
<name>A0A383WF07_TETOB</name>
<feature type="region of interest" description="Disordered" evidence="7">
    <location>
        <begin position="1"/>
        <end position="29"/>
    </location>
</feature>
<proteinExistence type="inferred from homology"/>
<dbReference type="InterPro" id="IPR016024">
    <property type="entry name" value="ARM-type_fold"/>
</dbReference>
<evidence type="ECO:0000256" key="7">
    <source>
        <dbReference type="SAM" id="MobiDB-lite"/>
    </source>
</evidence>
<dbReference type="PROSITE" id="PS51214">
    <property type="entry name" value="IBB"/>
    <property type="match status" value="1"/>
</dbReference>
<keyword evidence="2 5" id="KW-0813">Transport</keyword>
<dbReference type="InterPro" id="IPR002652">
    <property type="entry name" value="Importin-a_IBB"/>
</dbReference>
<evidence type="ECO:0000313" key="9">
    <source>
        <dbReference type="EMBL" id="SZX76001.1"/>
    </source>
</evidence>